<reference evidence="7 8" key="1">
    <citation type="submission" date="2015-09" db="EMBL/GenBank/DDBJ databases">
        <title>Genome sequencing project for genomic taxonomy and phylogenomics of Bacillus-like bacteria.</title>
        <authorList>
            <person name="Liu B."/>
            <person name="Wang J."/>
            <person name="Zhu Y."/>
            <person name="Liu G."/>
            <person name="Chen Q."/>
            <person name="Chen Z."/>
            <person name="Lan J."/>
            <person name="Che J."/>
            <person name="Ge C."/>
            <person name="Shi H."/>
            <person name="Pan Z."/>
            <person name="Liu X."/>
        </authorList>
    </citation>
    <scope>NUCLEOTIDE SEQUENCE [LARGE SCALE GENOMIC DNA]</scope>
    <source>
        <strain evidence="7 8">FJAT-18043</strain>
    </source>
</reference>
<organism evidence="7 8">
    <name type="scientific">Cytobacillus solani</name>
    <dbReference type="NCBI Taxonomy" id="1637975"/>
    <lineage>
        <taxon>Bacteria</taxon>
        <taxon>Bacillati</taxon>
        <taxon>Bacillota</taxon>
        <taxon>Bacilli</taxon>
        <taxon>Bacillales</taxon>
        <taxon>Bacillaceae</taxon>
        <taxon>Cytobacillus</taxon>
    </lineage>
</organism>
<feature type="domain" description="Oxidoreductase molybdopterin-binding" evidence="5">
    <location>
        <begin position="45"/>
        <end position="218"/>
    </location>
</feature>
<dbReference type="GO" id="GO:0008482">
    <property type="term" value="F:sulfite oxidase activity"/>
    <property type="evidence" value="ECO:0007669"/>
    <property type="project" value="TreeGrafter"/>
</dbReference>
<dbReference type="EMBL" id="LJIX01000006">
    <property type="protein sequence ID" value="KQL18237.1"/>
    <property type="molecule type" value="Genomic_DNA"/>
</dbReference>
<evidence type="ECO:0000259" key="5">
    <source>
        <dbReference type="Pfam" id="PF00174"/>
    </source>
</evidence>
<dbReference type="AlphaFoldDB" id="A0A0Q3T479"/>
<dbReference type="Proteomes" id="UP000050996">
    <property type="component" value="Unassembled WGS sequence"/>
</dbReference>
<dbReference type="GO" id="GO:0006790">
    <property type="term" value="P:sulfur compound metabolic process"/>
    <property type="evidence" value="ECO:0007669"/>
    <property type="project" value="TreeGrafter"/>
</dbReference>
<sequence>MDRSNHHKVKPYLLTRSLLPENQETPIQFINNDMMINNLFYRRNHFSYPTLSLRNYWLPINGIVSRPVILSMQDILQLPSKTIQVVLECSGDKRSLFEPKVFGEQWGKGAISQGYWKGVPLRNLLDLARIREDAKEIVVEGYDFGERTDLNNEVFTYARSLPIRKALHPETIIAYEYNNQPIPFKHGYPLRLIVPQWYAMASVKWIKQISVIDSKFTGPFQTIDYVYYPNKESNKDSFPVTTINVNSTIQKPLDLEILHTGKHFIKGIAWTGNGVITKVDISVDGGSDWLNAKIEPSKNPCYGWQSWSYEWNILRKGEYMIMSKATDSYGRSQPTTPLWNKKGYGYNAIDKIKVKVE</sequence>
<dbReference type="SUPFAM" id="SSF81296">
    <property type="entry name" value="E set domains"/>
    <property type="match status" value="1"/>
</dbReference>
<dbReference type="STRING" id="1637975.AN957_06320"/>
<dbReference type="CDD" id="cd02110">
    <property type="entry name" value="SO_family_Moco_dimer"/>
    <property type="match status" value="1"/>
</dbReference>
<evidence type="ECO:0000259" key="6">
    <source>
        <dbReference type="Pfam" id="PF03404"/>
    </source>
</evidence>
<evidence type="ECO:0000313" key="8">
    <source>
        <dbReference type="Proteomes" id="UP000050996"/>
    </source>
</evidence>
<dbReference type="GO" id="GO:0020037">
    <property type="term" value="F:heme binding"/>
    <property type="evidence" value="ECO:0007669"/>
    <property type="project" value="TreeGrafter"/>
</dbReference>
<dbReference type="RefSeq" id="WP_056682915.1">
    <property type="nucleotide sequence ID" value="NZ_LJIX01000006.1"/>
</dbReference>
<dbReference type="Pfam" id="PF03404">
    <property type="entry name" value="Mo-co_dimer"/>
    <property type="match status" value="1"/>
</dbReference>
<comment type="cofactor">
    <cofactor evidence="1">
        <name>Mo-molybdopterin</name>
        <dbReference type="ChEBI" id="CHEBI:71302"/>
    </cofactor>
</comment>
<proteinExistence type="predicted"/>
<dbReference type="PRINTS" id="PR00407">
    <property type="entry name" value="EUMOPTERIN"/>
</dbReference>
<dbReference type="Pfam" id="PF00174">
    <property type="entry name" value="Oxidored_molyb"/>
    <property type="match status" value="1"/>
</dbReference>
<dbReference type="GO" id="GO:0030151">
    <property type="term" value="F:molybdenum ion binding"/>
    <property type="evidence" value="ECO:0007669"/>
    <property type="project" value="InterPro"/>
</dbReference>
<dbReference type="PATRIC" id="fig|1637975.4.peg.956"/>
<evidence type="ECO:0000256" key="1">
    <source>
        <dbReference type="ARBA" id="ARBA00001924"/>
    </source>
</evidence>
<dbReference type="PANTHER" id="PTHR19372">
    <property type="entry name" value="SULFITE REDUCTASE"/>
    <property type="match status" value="1"/>
</dbReference>
<keyword evidence="2" id="KW-0500">Molybdenum</keyword>
<keyword evidence="3" id="KW-0479">Metal-binding</keyword>
<keyword evidence="4" id="KW-0560">Oxidoreductase</keyword>
<evidence type="ECO:0000256" key="2">
    <source>
        <dbReference type="ARBA" id="ARBA00022505"/>
    </source>
</evidence>
<evidence type="ECO:0000256" key="4">
    <source>
        <dbReference type="ARBA" id="ARBA00023002"/>
    </source>
</evidence>
<dbReference type="Gene3D" id="3.90.420.10">
    <property type="entry name" value="Oxidoreductase, molybdopterin-binding domain"/>
    <property type="match status" value="1"/>
</dbReference>
<dbReference type="InterPro" id="IPR014756">
    <property type="entry name" value="Ig_E-set"/>
</dbReference>
<comment type="caution">
    <text evidence="7">The sequence shown here is derived from an EMBL/GenBank/DDBJ whole genome shotgun (WGS) entry which is preliminary data.</text>
</comment>
<dbReference type="InterPro" id="IPR005066">
    <property type="entry name" value="MoCF_OxRdtse_dimer"/>
</dbReference>
<dbReference type="GO" id="GO:0043546">
    <property type="term" value="F:molybdopterin cofactor binding"/>
    <property type="evidence" value="ECO:0007669"/>
    <property type="project" value="TreeGrafter"/>
</dbReference>
<name>A0A0Q3T479_9BACI</name>
<dbReference type="InterPro" id="IPR036374">
    <property type="entry name" value="OxRdtase_Mopterin-bd_sf"/>
</dbReference>
<dbReference type="InterPro" id="IPR000572">
    <property type="entry name" value="OxRdtase_Mopterin-bd_dom"/>
</dbReference>
<protein>
    <submittedName>
        <fullName evidence="7">Sulfite oxidase</fullName>
    </submittedName>
</protein>
<dbReference type="Gene3D" id="2.60.40.650">
    <property type="match status" value="1"/>
</dbReference>
<feature type="domain" description="Moybdenum cofactor oxidoreductase dimerisation" evidence="6">
    <location>
        <begin position="241"/>
        <end position="356"/>
    </location>
</feature>
<keyword evidence="8" id="KW-1185">Reference proteome</keyword>
<evidence type="ECO:0000256" key="3">
    <source>
        <dbReference type="ARBA" id="ARBA00022723"/>
    </source>
</evidence>
<dbReference type="InterPro" id="IPR008335">
    <property type="entry name" value="Mopterin_OxRdtase_euk"/>
</dbReference>
<dbReference type="SUPFAM" id="SSF56524">
    <property type="entry name" value="Oxidoreductase molybdopterin-binding domain"/>
    <property type="match status" value="1"/>
</dbReference>
<accession>A0A0Q3T479</accession>
<gene>
    <name evidence="7" type="ORF">AN957_06320</name>
</gene>
<evidence type="ECO:0000313" key="7">
    <source>
        <dbReference type="EMBL" id="KQL18237.1"/>
    </source>
</evidence>
<dbReference type="PANTHER" id="PTHR19372:SF7">
    <property type="entry name" value="SULFITE OXIDASE, MITOCHONDRIAL"/>
    <property type="match status" value="1"/>
</dbReference>